<evidence type="ECO:0000256" key="1">
    <source>
        <dbReference type="ARBA" id="ARBA00022679"/>
    </source>
</evidence>
<dbReference type="SUPFAM" id="SSF53335">
    <property type="entry name" value="S-adenosyl-L-methionine-dependent methyltransferases"/>
    <property type="match status" value="1"/>
</dbReference>
<evidence type="ECO:0008006" key="4">
    <source>
        <dbReference type="Google" id="ProtNLM"/>
    </source>
</evidence>
<dbReference type="OrthoDB" id="194386at2759"/>
<dbReference type="InParanoid" id="G8ZSQ4"/>
<evidence type="ECO:0000313" key="3">
    <source>
        <dbReference type="Proteomes" id="UP000005627"/>
    </source>
</evidence>
<sequence length="327" mass="36763">MDPTNQLLYDRLYQRCPAPVLLKWMQETPGLKIHVADFIEQLKLVETQNAYYVKAIVKALIDNVELLDEEGQGTGIETLVTDVWLSEWLYEKYVALLDVKQPSATTTDVIQYRISPQVKVKIEETPYLISASGTTGFRTWEAALYLSLYLATSCPITEGSKVLELGAGTGMVSATLALTNPGRLDKLYVTDGDWHLTQQARKNFSLNGIETSNTYFEQLRWNEDPVPTKLDYVVAADVTYDSTVVPDLCKCIAQSLTPRTTCLVAATVRNENTTSTFESTAKEMGLDCQLQMTTETDYRSQSLLEKTLLFRPLQAPVRIYRISPHAH</sequence>
<dbReference type="GeneID" id="11502083"/>
<dbReference type="RefSeq" id="XP_003680859.1">
    <property type="nucleotide sequence ID" value="XM_003680811.1"/>
</dbReference>
<dbReference type="AlphaFoldDB" id="G8ZSQ4"/>
<accession>G8ZSQ4</accession>
<proteinExistence type="predicted"/>
<protein>
    <recommendedName>
        <fullName evidence="4">FAM86 N-terminal domain-containing protein</fullName>
    </recommendedName>
</protein>
<gene>
    <name evidence="2" type="primary">TDEL0D00640</name>
    <name evidence="2" type="ORF">TDEL_0D00640</name>
</gene>
<keyword evidence="1" id="KW-0808">Transferase</keyword>
<dbReference type="KEGG" id="tdl:TDEL_0D00640"/>
<dbReference type="InterPro" id="IPR029063">
    <property type="entry name" value="SAM-dependent_MTases_sf"/>
</dbReference>
<dbReference type="GO" id="GO:0005737">
    <property type="term" value="C:cytoplasm"/>
    <property type="evidence" value="ECO:0007669"/>
    <property type="project" value="TreeGrafter"/>
</dbReference>
<dbReference type="Gene3D" id="3.40.50.150">
    <property type="entry name" value="Vaccinia Virus protein VP39"/>
    <property type="match status" value="1"/>
</dbReference>
<dbReference type="FunCoup" id="G8ZSQ4">
    <property type="interactions" value="535"/>
</dbReference>
<evidence type="ECO:0000313" key="2">
    <source>
        <dbReference type="EMBL" id="CCE91648.1"/>
    </source>
</evidence>
<dbReference type="PANTHER" id="PTHR14614">
    <property type="entry name" value="HEPATOCELLULAR CARCINOMA-ASSOCIATED ANTIGEN"/>
    <property type="match status" value="1"/>
</dbReference>
<dbReference type="HOGENOM" id="CLU_038942_1_1_1"/>
<dbReference type="GO" id="GO:0016279">
    <property type="term" value="F:protein-lysine N-methyltransferase activity"/>
    <property type="evidence" value="ECO:0007669"/>
    <property type="project" value="EnsemblFungi"/>
</dbReference>
<dbReference type="STRING" id="1076872.G8ZSQ4"/>
<dbReference type="PANTHER" id="PTHR14614:SF130">
    <property type="entry name" value="PROTEIN-LYSINE N-METHYLTRANSFERASE EEF2KMT"/>
    <property type="match status" value="1"/>
</dbReference>
<name>G8ZSQ4_TORDE</name>
<keyword evidence="3" id="KW-1185">Reference proteome</keyword>
<dbReference type="Pfam" id="PF10294">
    <property type="entry name" value="Methyltransf_16"/>
    <property type="match status" value="1"/>
</dbReference>
<organism evidence="2 3">
    <name type="scientific">Torulaspora delbrueckii</name>
    <name type="common">Yeast</name>
    <name type="synonym">Candida colliculosa</name>
    <dbReference type="NCBI Taxonomy" id="4950"/>
    <lineage>
        <taxon>Eukaryota</taxon>
        <taxon>Fungi</taxon>
        <taxon>Dikarya</taxon>
        <taxon>Ascomycota</taxon>
        <taxon>Saccharomycotina</taxon>
        <taxon>Saccharomycetes</taxon>
        <taxon>Saccharomycetales</taxon>
        <taxon>Saccharomycetaceae</taxon>
        <taxon>Torulaspora</taxon>
    </lineage>
</organism>
<dbReference type="EMBL" id="HE616745">
    <property type="protein sequence ID" value="CCE91648.1"/>
    <property type="molecule type" value="Genomic_DNA"/>
</dbReference>
<dbReference type="InterPro" id="IPR019410">
    <property type="entry name" value="Methyltransf_16"/>
</dbReference>
<dbReference type="Proteomes" id="UP000005627">
    <property type="component" value="Chromosome 4"/>
</dbReference>
<reference evidence="2 3" key="1">
    <citation type="journal article" date="2011" name="Proc. Natl. Acad. Sci. U.S.A.">
        <title>Evolutionary erosion of yeast sex chromosomes by mating-type switching accidents.</title>
        <authorList>
            <person name="Gordon J.L."/>
            <person name="Armisen D."/>
            <person name="Proux-Wera E."/>
            <person name="Oheigeartaigh S.S."/>
            <person name="Byrne K.P."/>
            <person name="Wolfe K.H."/>
        </authorList>
    </citation>
    <scope>NUCLEOTIDE SEQUENCE [LARGE SCALE GENOMIC DNA]</scope>
    <source>
        <strain evidence="3">ATCC 10662 / CBS 1146 / NBRC 0425 / NCYC 2629 / NRRL Y-866</strain>
    </source>
</reference>
<dbReference type="eggNOG" id="KOG2497">
    <property type="taxonomic scope" value="Eukaryota"/>
</dbReference>